<protein>
    <submittedName>
        <fullName evidence="1">Uncharacterized protein</fullName>
    </submittedName>
</protein>
<organism evidence="1 2">
    <name type="scientific">Streptomyces viridiviolaceus</name>
    <dbReference type="NCBI Taxonomy" id="68282"/>
    <lineage>
        <taxon>Bacteria</taxon>
        <taxon>Bacillati</taxon>
        <taxon>Actinomycetota</taxon>
        <taxon>Actinomycetes</taxon>
        <taxon>Kitasatosporales</taxon>
        <taxon>Streptomycetaceae</taxon>
        <taxon>Streptomyces</taxon>
    </lineage>
</organism>
<gene>
    <name evidence="1" type="ORF">ACFQMH_28245</name>
</gene>
<proteinExistence type="predicted"/>
<evidence type="ECO:0000313" key="2">
    <source>
        <dbReference type="Proteomes" id="UP001596409"/>
    </source>
</evidence>
<name>A0ABW2E5U8_9ACTN</name>
<dbReference type="RefSeq" id="WP_229881801.1">
    <property type="nucleotide sequence ID" value="NZ_BMWA01000054.1"/>
</dbReference>
<dbReference type="EMBL" id="JBHSYM010000063">
    <property type="protein sequence ID" value="MFC7015524.1"/>
    <property type="molecule type" value="Genomic_DNA"/>
</dbReference>
<sequence length="128" mass="13963">MGADAAVNSDSKAASTRAFNREFIILGHHRWSDIIEAAAAYMDRAHGWRSFPLAPGDDPSVLIHRIPRAVHAHGVFLRHPHDDTWRMVWAPPTELGAVPITALRHPAAPATAADFPNPDHDALATWAA</sequence>
<comment type="caution">
    <text evidence="1">The sequence shown here is derived from an EMBL/GenBank/DDBJ whole genome shotgun (WGS) entry which is preliminary data.</text>
</comment>
<accession>A0ABW2E5U8</accession>
<dbReference type="Proteomes" id="UP001596409">
    <property type="component" value="Unassembled WGS sequence"/>
</dbReference>
<evidence type="ECO:0000313" key="1">
    <source>
        <dbReference type="EMBL" id="MFC7015524.1"/>
    </source>
</evidence>
<keyword evidence="2" id="KW-1185">Reference proteome</keyword>
<reference evidence="2" key="1">
    <citation type="journal article" date="2019" name="Int. J. Syst. Evol. Microbiol.">
        <title>The Global Catalogue of Microorganisms (GCM) 10K type strain sequencing project: providing services to taxonomists for standard genome sequencing and annotation.</title>
        <authorList>
            <consortium name="The Broad Institute Genomics Platform"/>
            <consortium name="The Broad Institute Genome Sequencing Center for Infectious Disease"/>
            <person name="Wu L."/>
            <person name="Ma J."/>
        </authorList>
    </citation>
    <scope>NUCLEOTIDE SEQUENCE [LARGE SCALE GENOMIC DNA]</scope>
    <source>
        <strain evidence="2">JCM 4855</strain>
    </source>
</reference>